<evidence type="ECO:0000256" key="9">
    <source>
        <dbReference type="ARBA" id="ARBA00023004"/>
    </source>
</evidence>
<dbReference type="CDD" id="cd19165">
    <property type="entry name" value="HemeO"/>
    <property type="match status" value="1"/>
</dbReference>
<organism evidence="12">
    <name type="scientific">Proboscia inermis</name>
    <dbReference type="NCBI Taxonomy" id="420281"/>
    <lineage>
        <taxon>Eukaryota</taxon>
        <taxon>Sar</taxon>
        <taxon>Stramenopiles</taxon>
        <taxon>Ochrophyta</taxon>
        <taxon>Bacillariophyta</taxon>
        <taxon>Coscinodiscophyceae</taxon>
        <taxon>Rhizosoleniophycidae</taxon>
        <taxon>Rhizosoleniales</taxon>
        <taxon>Rhizosoleniaceae</taxon>
        <taxon>Proboscia</taxon>
    </lineage>
</organism>
<evidence type="ECO:0000256" key="3">
    <source>
        <dbReference type="ARBA" id="ARBA00022531"/>
    </source>
</evidence>
<keyword evidence="8" id="KW-0560">Oxidoreductase</keyword>
<accession>A0A7S0CCM1</accession>
<keyword evidence="5" id="KW-0934">Plastid</keyword>
<dbReference type="GO" id="GO:0015979">
    <property type="term" value="P:photosynthesis"/>
    <property type="evidence" value="ECO:0007669"/>
    <property type="project" value="UniProtKB-KW"/>
</dbReference>
<keyword evidence="7" id="KW-0809">Transit peptide</keyword>
<dbReference type="InterPro" id="IPR016084">
    <property type="entry name" value="Haem_Oase-like_multi-hlx"/>
</dbReference>
<evidence type="ECO:0000313" key="12">
    <source>
        <dbReference type="EMBL" id="CAD8418889.1"/>
    </source>
</evidence>
<dbReference type="SUPFAM" id="SSF48613">
    <property type="entry name" value="Heme oxygenase-like"/>
    <property type="match status" value="1"/>
</dbReference>
<evidence type="ECO:0000256" key="1">
    <source>
        <dbReference type="ARBA" id="ARBA00004229"/>
    </source>
</evidence>
<name>A0A7S0CCM1_9STRA</name>
<gene>
    <name evidence="12" type="ORF">PINE0816_LOCUS15024</name>
</gene>
<dbReference type="Pfam" id="PF01126">
    <property type="entry name" value="Heme_oxygenase"/>
    <property type="match status" value="1"/>
</dbReference>
<feature type="chain" id="PRO_5030967582" description="Heme oxygenase (biliverdin-producing)" evidence="11">
    <location>
        <begin position="28"/>
        <end position="308"/>
    </location>
</feature>
<dbReference type="InterPro" id="IPR016053">
    <property type="entry name" value="Haem_Oase-like"/>
</dbReference>
<feature type="signal peptide" evidence="11">
    <location>
        <begin position="1"/>
        <end position="27"/>
    </location>
</feature>
<sequence>MKSYVSSWGKLALLYIVLNVDIQKTQALYHGVLTKGPSAFILPNKKRCPDLNLLLGQELFSTSQKNYKNIQSCLWSAPTAGSNANVATIVYPFIETELRGAAMKLHTRSQAPKEGKVEDKKPDGPRYVPTHDDYLSFLVDSKHVYEAFEEAVKSDSHPELTAFQDTKLERTKGLEEDIQFLVKEYNLIRPEVGLVGKQYSEEVRRIIKEKDTVPQFMCHFYNFYFAHTAGGRMIGKKMAQLLLDKKILEFYKWDGDLDVIKHDVKTNIEALAVSWSKEEKAQCVDTTAAAFRFGGALNSYFSGRNSIK</sequence>
<evidence type="ECO:0000256" key="5">
    <source>
        <dbReference type="ARBA" id="ARBA00022640"/>
    </source>
</evidence>
<dbReference type="GO" id="GO:0004392">
    <property type="term" value="F:heme oxygenase (decyclizing) activity"/>
    <property type="evidence" value="ECO:0007669"/>
    <property type="project" value="InterPro"/>
</dbReference>
<evidence type="ECO:0000256" key="4">
    <source>
        <dbReference type="ARBA" id="ARBA00022617"/>
    </source>
</evidence>
<dbReference type="GO" id="GO:0046872">
    <property type="term" value="F:metal ion binding"/>
    <property type="evidence" value="ECO:0007669"/>
    <property type="project" value="UniProtKB-KW"/>
</dbReference>
<feature type="region of interest" description="Disordered" evidence="10">
    <location>
        <begin position="106"/>
        <end position="125"/>
    </location>
</feature>
<proteinExistence type="predicted"/>
<evidence type="ECO:0008006" key="13">
    <source>
        <dbReference type="Google" id="ProtNLM"/>
    </source>
</evidence>
<keyword evidence="11" id="KW-0732">Signal</keyword>
<dbReference type="GO" id="GO:0006788">
    <property type="term" value="P:heme oxidation"/>
    <property type="evidence" value="ECO:0007669"/>
    <property type="project" value="InterPro"/>
</dbReference>
<dbReference type="Gene3D" id="1.20.910.10">
    <property type="entry name" value="Heme oxygenase-like"/>
    <property type="match status" value="1"/>
</dbReference>
<keyword evidence="6" id="KW-0479">Metal-binding</keyword>
<keyword evidence="3" id="KW-0602">Photosynthesis</keyword>
<evidence type="ECO:0000256" key="8">
    <source>
        <dbReference type="ARBA" id="ARBA00023002"/>
    </source>
</evidence>
<dbReference type="PANTHER" id="PTHR35703">
    <property type="entry name" value="HEME OXYGENASE 1, CHLOROPLASTIC-RELATED"/>
    <property type="match status" value="1"/>
</dbReference>
<evidence type="ECO:0000256" key="6">
    <source>
        <dbReference type="ARBA" id="ARBA00022723"/>
    </source>
</evidence>
<dbReference type="InterPro" id="IPR002051">
    <property type="entry name" value="Haem_Oase"/>
</dbReference>
<dbReference type="PANTHER" id="PTHR35703:SF2">
    <property type="entry name" value="HEME OXYGENASE 1, CHLOROPLASTIC-RELATED"/>
    <property type="match status" value="1"/>
</dbReference>
<comment type="subcellular location">
    <subcellularLocation>
        <location evidence="1">Plastid</location>
        <location evidence="1">Chloroplast</location>
    </subcellularLocation>
</comment>
<evidence type="ECO:0000256" key="10">
    <source>
        <dbReference type="SAM" id="MobiDB-lite"/>
    </source>
</evidence>
<dbReference type="InterPro" id="IPR016951">
    <property type="entry name" value="Haem_Oase_decyc_pln"/>
</dbReference>
<reference evidence="12" key="1">
    <citation type="submission" date="2021-01" db="EMBL/GenBank/DDBJ databases">
        <authorList>
            <person name="Corre E."/>
            <person name="Pelletier E."/>
            <person name="Niang G."/>
            <person name="Scheremetjew M."/>
            <person name="Finn R."/>
            <person name="Kale V."/>
            <person name="Holt S."/>
            <person name="Cochrane G."/>
            <person name="Meng A."/>
            <person name="Brown T."/>
            <person name="Cohen L."/>
        </authorList>
    </citation>
    <scope>NUCLEOTIDE SEQUENCE</scope>
    <source>
        <strain evidence="12">CCAP1064/1</strain>
    </source>
</reference>
<evidence type="ECO:0000256" key="2">
    <source>
        <dbReference type="ARBA" id="ARBA00022528"/>
    </source>
</evidence>
<keyword evidence="4" id="KW-0349">Heme</keyword>
<evidence type="ECO:0000256" key="11">
    <source>
        <dbReference type="SAM" id="SignalP"/>
    </source>
</evidence>
<evidence type="ECO:0000256" key="7">
    <source>
        <dbReference type="ARBA" id="ARBA00022946"/>
    </source>
</evidence>
<keyword evidence="2" id="KW-0150">Chloroplast</keyword>
<dbReference type="AlphaFoldDB" id="A0A7S0CCM1"/>
<keyword evidence="9" id="KW-0408">Iron</keyword>
<dbReference type="GO" id="GO:0009507">
    <property type="term" value="C:chloroplast"/>
    <property type="evidence" value="ECO:0007669"/>
    <property type="project" value="UniProtKB-SubCell"/>
</dbReference>
<dbReference type="EMBL" id="HBEL01032145">
    <property type="protein sequence ID" value="CAD8418889.1"/>
    <property type="molecule type" value="Transcribed_RNA"/>
</dbReference>
<protein>
    <recommendedName>
        <fullName evidence="13">Heme oxygenase (biliverdin-producing)</fullName>
    </recommendedName>
</protein>
<feature type="compositionally biased region" description="Basic and acidic residues" evidence="10">
    <location>
        <begin position="111"/>
        <end position="125"/>
    </location>
</feature>